<name>A0ABM7LFS2_9PSED</name>
<keyword evidence="2" id="KW-1185">Reference proteome</keyword>
<protein>
    <submittedName>
        <fullName evidence="1">Uncharacterized protein</fullName>
    </submittedName>
</protein>
<evidence type="ECO:0000313" key="2">
    <source>
        <dbReference type="Proteomes" id="UP001064896"/>
    </source>
</evidence>
<accession>A0ABM7LFS2</accession>
<gene>
    <name evidence="1" type="ORF">PSm6_48390</name>
</gene>
<dbReference type="EMBL" id="AP023081">
    <property type="protein sequence ID" value="BCD88432.1"/>
    <property type="molecule type" value="Genomic_DNA"/>
</dbReference>
<dbReference type="Proteomes" id="UP001064896">
    <property type="component" value="Chromosome"/>
</dbReference>
<sequence>MFATRWSLAMNPAAPEPTSPSKTHEFLRDVETALASQALPLFEEAARHARRGGIEVTVEMDSSDPLHPQLSLAASNPGTRTSHYRIIADAANLGLVHEEFYAFNDETRTLPAQLASINETVIDTRLAAFFLKAFALPLDYVTERRQAGFW</sequence>
<evidence type="ECO:0000313" key="1">
    <source>
        <dbReference type="EMBL" id="BCD88432.1"/>
    </source>
</evidence>
<organism evidence="1 2">
    <name type="scientific">Pseudomonas solani</name>
    <dbReference type="NCBI Taxonomy" id="2731552"/>
    <lineage>
        <taxon>Bacteria</taxon>
        <taxon>Pseudomonadati</taxon>
        <taxon>Pseudomonadota</taxon>
        <taxon>Gammaproteobacteria</taxon>
        <taxon>Pseudomonadales</taxon>
        <taxon>Pseudomonadaceae</taxon>
        <taxon>Pseudomonas</taxon>
    </lineage>
</organism>
<reference evidence="1" key="1">
    <citation type="submission" date="2020-05" db="EMBL/GenBank/DDBJ databases">
        <title>Complete genome sequence of Pseudomonas sp. Sm006.</title>
        <authorList>
            <person name="Takeuchi K."/>
            <person name="Someya N."/>
        </authorList>
    </citation>
    <scope>NUCLEOTIDE SEQUENCE</scope>
    <source>
        <strain evidence="1">Sm006</strain>
    </source>
</reference>
<proteinExistence type="predicted"/>